<proteinExistence type="predicted"/>
<reference evidence="2" key="1">
    <citation type="submission" date="2015-11" db="EMBL/GenBank/DDBJ databases">
        <authorList>
            <person name="Blom J."/>
        </authorList>
    </citation>
    <scope>NUCLEOTIDE SEQUENCE [LARGE SCALE GENOMIC DNA]</scope>
</reference>
<dbReference type="NCBIfam" id="NF007788">
    <property type="entry name" value="PRK10481.1"/>
    <property type="match status" value="1"/>
</dbReference>
<dbReference type="Proteomes" id="UP000059419">
    <property type="component" value="Chromosome 1"/>
</dbReference>
<evidence type="ECO:0000313" key="1">
    <source>
        <dbReference type="EMBL" id="CUU23161.1"/>
    </source>
</evidence>
<dbReference type="STRING" id="1619313.EM595_0925"/>
<protein>
    <recommendedName>
        <fullName evidence="3">Protein AroM</fullName>
    </recommendedName>
</protein>
<dbReference type="KEGG" id="ege:EM595_0925"/>
<accession>A0A0U5KY42</accession>
<evidence type="ECO:0008006" key="3">
    <source>
        <dbReference type="Google" id="ProtNLM"/>
    </source>
</evidence>
<dbReference type="PATRIC" id="fig|1619313.3.peg.965"/>
<dbReference type="InterPro" id="IPR010843">
    <property type="entry name" value="Uncharacterised_AroM"/>
</dbReference>
<keyword evidence="2" id="KW-1185">Reference proteome</keyword>
<dbReference type="EMBL" id="LN907827">
    <property type="protein sequence ID" value="CUU23161.1"/>
    <property type="molecule type" value="Genomic_DNA"/>
</dbReference>
<name>A0A0U5KY42_9GAMM</name>
<evidence type="ECO:0000313" key="2">
    <source>
        <dbReference type="Proteomes" id="UP000059419"/>
    </source>
</evidence>
<sequence>MQPSLVTLTLGVALRNDILPLLLEYLPEEQIAHRHLLEEFSLQDVVTRFSPAEGEPTVTVRWCDDQHLRLSTSKIRTALQHKLSELEAQGFDTILLFASSEFTGLHCNNALLLESDRLLPPLIASIVDDHQVGILVSLEDHLHTQSRKWRNLSKSPCFAIASPWQASEGDLIDAALSLQEQGADVVMMDCIGYQPRHREFLQQLLGIPVLLSNVLLAKLAAELMV</sequence>
<gene>
    <name evidence="1" type="ORF">EM595_0925</name>
</gene>
<dbReference type="GeneID" id="84614066"/>
<dbReference type="AlphaFoldDB" id="A0A0U5KY42"/>
<dbReference type="RefSeq" id="WP_067428297.1">
    <property type="nucleotide sequence ID" value="NZ_CP072598.1"/>
</dbReference>
<dbReference type="OrthoDB" id="9798683at2"/>
<dbReference type="Pfam" id="PF07302">
    <property type="entry name" value="AroM"/>
    <property type="match status" value="1"/>
</dbReference>
<organism evidence="1 2">
    <name type="scientific">Duffyella gerundensis</name>
    <dbReference type="NCBI Taxonomy" id="1619313"/>
    <lineage>
        <taxon>Bacteria</taxon>
        <taxon>Pseudomonadati</taxon>
        <taxon>Pseudomonadota</taxon>
        <taxon>Gammaproteobacteria</taxon>
        <taxon>Enterobacterales</taxon>
        <taxon>Erwiniaceae</taxon>
        <taxon>Duffyella</taxon>
    </lineage>
</organism>